<sequence length="154" mass="18050">MIVDKIKNLDYYASIHPNFKKVVEYIKNNDLLALAPGKHEVDGKEVYLLREDYNPRPLEECYFEGHQNYADIQLVLEGFEYIGYHNVDNKDNVVVTAPYNPEKDVEKYDIKHFVKVYLNQDMFALVLPQDLHMPKLTTECHTSVKKAVFKVKIK</sequence>
<organism evidence="1 2">
    <name type="scientific">Alteracholeplasma palmae (strain ATCC 49389 / J233)</name>
    <name type="common">Acholeplasma palmae</name>
    <dbReference type="NCBI Taxonomy" id="1318466"/>
    <lineage>
        <taxon>Bacteria</taxon>
        <taxon>Bacillati</taxon>
        <taxon>Mycoplasmatota</taxon>
        <taxon>Mollicutes</taxon>
        <taxon>Acholeplasmatales</taxon>
        <taxon>Acholeplasmataceae</taxon>
        <taxon>Acholeplasma</taxon>
    </lineage>
</organism>
<dbReference type="SUPFAM" id="SSF51197">
    <property type="entry name" value="Clavaminate synthase-like"/>
    <property type="match status" value="1"/>
</dbReference>
<dbReference type="RefSeq" id="WP_026658114.1">
    <property type="nucleotide sequence ID" value="NC_022538.1"/>
</dbReference>
<dbReference type="STRING" id="1318466.BN85406240"/>
<reference evidence="1 2" key="1">
    <citation type="journal article" date="2013" name="J. Mol. Microbiol. Biotechnol.">
        <title>Analysis of the Complete Genomes of Acholeplasma brassicae , A. palmae and A. laidlawii and Their Comparison to the Obligate Parasites from ' Candidatus Phytoplasma'.</title>
        <authorList>
            <person name="Kube M."/>
            <person name="Siewert C."/>
            <person name="Migdoll A.M."/>
            <person name="Duduk B."/>
            <person name="Holz S."/>
            <person name="Rabus R."/>
            <person name="Seemuller E."/>
            <person name="Mitrovic J."/>
            <person name="Muller I."/>
            <person name="Buttner C."/>
            <person name="Reinhardt R."/>
        </authorList>
    </citation>
    <scope>NUCLEOTIDE SEQUENCE [LARGE SCALE GENOMIC DNA]</scope>
    <source>
        <strain evidence="1 2">J233</strain>
    </source>
</reference>
<proteinExistence type="predicted"/>
<protein>
    <recommendedName>
        <fullName evidence="3">YhcH/YjgK/YiaL family protein</fullName>
    </recommendedName>
</protein>
<dbReference type="Proteomes" id="UP000032740">
    <property type="component" value="Chromosome"/>
</dbReference>
<evidence type="ECO:0000313" key="2">
    <source>
        <dbReference type="Proteomes" id="UP000032740"/>
    </source>
</evidence>
<evidence type="ECO:0000313" key="1">
    <source>
        <dbReference type="EMBL" id="CCV64201.1"/>
    </source>
</evidence>
<dbReference type="Pfam" id="PF04074">
    <property type="entry name" value="DUF386"/>
    <property type="match status" value="1"/>
</dbReference>
<dbReference type="OrthoDB" id="9792756at2"/>
<dbReference type="EMBL" id="FO681347">
    <property type="protein sequence ID" value="CCV64201.1"/>
    <property type="molecule type" value="Genomic_DNA"/>
</dbReference>
<accession>U4KRI7</accession>
<dbReference type="Gene3D" id="2.60.120.370">
    <property type="entry name" value="YhcH/YjgK/YiaL"/>
    <property type="match status" value="1"/>
</dbReference>
<evidence type="ECO:0008006" key="3">
    <source>
        <dbReference type="Google" id="ProtNLM"/>
    </source>
</evidence>
<name>U4KRI7_ALTPJ</name>
<gene>
    <name evidence="1" type="ORF">BN85406240</name>
</gene>
<dbReference type="PANTHER" id="PTHR34986:SF1">
    <property type="entry name" value="PROTEIN YIAL"/>
    <property type="match status" value="1"/>
</dbReference>
<keyword evidence="2" id="KW-1185">Reference proteome</keyword>
<dbReference type="HOGENOM" id="CLU_107139_2_0_14"/>
<dbReference type="AlphaFoldDB" id="U4KRI7"/>
<dbReference type="NCBIfam" id="TIGR00022">
    <property type="entry name" value="YhcH/YjgK/YiaL family protein"/>
    <property type="match status" value="1"/>
</dbReference>
<dbReference type="InterPro" id="IPR037012">
    <property type="entry name" value="NanQ/TabA/YiaL_sf"/>
</dbReference>
<dbReference type="InterPro" id="IPR004375">
    <property type="entry name" value="NanQ/TabA/YiaL"/>
</dbReference>
<dbReference type="PANTHER" id="PTHR34986">
    <property type="entry name" value="EVOLVED BETA-GALACTOSIDASE SUBUNIT BETA"/>
    <property type="match status" value="1"/>
</dbReference>
<dbReference type="GO" id="GO:0005829">
    <property type="term" value="C:cytosol"/>
    <property type="evidence" value="ECO:0007669"/>
    <property type="project" value="TreeGrafter"/>
</dbReference>
<dbReference type="KEGG" id="apal:BN85406240"/>